<sequence length="65" mass="6931">MDRGQLDAESSGAYIAMLQTAPGYVAQALDHEDDYKRVAEEIGAKVGDALRGGISWRCSDAAILC</sequence>
<accession>A0A239DAD4</accession>
<proteinExistence type="predicted"/>
<protein>
    <submittedName>
        <fullName evidence="1">Uncharacterized protein</fullName>
    </submittedName>
</protein>
<organism evidence="1 2">
    <name type="scientific">Antarctobacter heliothermus</name>
    <dbReference type="NCBI Taxonomy" id="74033"/>
    <lineage>
        <taxon>Bacteria</taxon>
        <taxon>Pseudomonadati</taxon>
        <taxon>Pseudomonadota</taxon>
        <taxon>Alphaproteobacteria</taxon>
        <taxon>Rhodobacterales</taxon>
        <taxon>Roseobacteraceae</taxon>
        <taxon>Antarctobacter</taxon>
    </lineage>
</organism>
<dbReference type="Proteomes" id="UP000198440">
    <property type="component" value="Unassembled WGS sequence"/>
</dbReference>
<evidence type="ECO:0000313" key="1">
    <source>
        <dbReference type="EMBL" id="SNS28653.1"/>
    </source>
</evidence>
<gene>
    <name evidence="1" type="ORF">SAMN04488078_10101</name>
</gene>
<evidence type="ECO:0000313" key="2">
    <source>
        <dbReference type="Proteomes" id="UP000198440"/>
    </source>
</evidence>
<dbReference type="AlphaFoldDB" id="A0A239DAD4"/>
<dbReference type="EMBL" id="FZON01000010">
    <property type="protein sequence ID" value="SNS28653.1"/>
    <property type="molecule type" value="Genomic_DNA"/>
</dbReference>
<name>A0A239DAD4_9RHOB</name>
<reference evidence="1 2" key="1">
    <citation type="submission" date="2017-06" db="EMBL/GenBank/DDBJ databases">
        <authorList>
            <person name="Kim H.J."/>
            <person name="Triplett B.A."/>
        </authorList>
    </citation>
    <scope>NUCLEOTIDE SEQUENCE [LARGE SCALE GENOMIC DNA]</scope>
    <source>
        <strain evidence="1 2">DSM 11445</strain>
    </source>
</reference>